<name>F5RG71_METUF</name>
<dbReference type="EMBL" id="AFHG01000057">
    <property type="protein sequence ID" value="EGK70559.1"/>
    <property type="molecule type" value="Genomic_DNA"/>
</dbReference>
<dbReference type="PANTHER" id="PTHR43031">
    <property type="entry name" value="FAD-DEPENDENT OXIDOREDUCTASE"/>
    <property type="match status" value="1"/>
</dbReference>
<dbReference type="eggNOG" id="COG0607">
    <property type="taxonomic scope" value="Bacteria"/>
</dbReference>
<dbReference type="SMART" id="SM00450">
    <property type="entry name" value="RHOD"/>
    <property type="match status" value="1"/>
</dbReference>
<keyword evidence="2" id="KW-0808">Transferase</keyword>
<reference evidence="2 3" key="1">
    <citation type="journal article" date="2011" name="J. Bacteriol.">
        <title>Genome sequence of Methyloversatilis universalis FAM5T, a methylotrophic representative of the order Rhodocyclales.</title>
        <authorList>
            <person name="Kittichotirat W."/>
            <person name="Good N.M."/>
            <person name="Hall R."/>
            <person name="Bringel F."/>
            <person name="Lajus A."/>
            <person name="Medigue C."/>
            <person name="Smalley N.E."/>
            <person name="Beck D."/>
            <person name="Bumgarner R."/>
            <person name="Vuilleumier S."/>
            <person name="Kalyuzhnaya M.G."/>
        </authorList>
    </citation>
    <scope>NUCLEOTIDE SEQUENCE [LARGE SCALE GENOMIC DNA]</scope>
    <source>
        <strain evidence="3">ATCC BAA-1314 / JCM 13912 / FAM5</strain>
    </source>
</reference>
<dbReference type="GO" id="GO:0016740">
    <property type="term" value="F:transferase activity"/>
    <property type="evidence" value="ECO:0007669"/>
    <property type="project" value="UniProtKB-KW"/>
</dbReference>
<dbReference type="PANTHER" id="PTHR43031:SF17">
    <property type="entry name" value="SULFURTRANSFERASE YTWF-RELATED"/>
    <property type="match status" value="1"/>
</dbReference>
<feature type="domain" description="Rhodanese" evidence="1">
    <location>
        <begin position="17"/>
        <end position="105"/>
    </location>
</feature>
<accession>F5RG71</accession>
<dbReference type="AlphaFoldDB" id="F5RG71"/>
<evidence type="ECO:0000313" key="3">
    <source>
        <dbReference type="Proteomes" id="UP000005019"/>
    </source>
</evidence>
<dbReference type="RefSeq" id="WP_008063901.1">
    <property type="nucleotide sequence ID" value="NZ_AFHG01000057.1"/>
</dbReference>
<dbReference type="InterPro" id="IPR036873">
    <property type="entry name" value="Rhodanese-like_dom_sf"/>
</dbReference>
<dbReference type="InterPro" id="IPR050229">
    <property type="entry name" value="GlpE_sulfurtransferase"/>
</dbReference>
<dbReference type="PROSITE" id="PS50206">
    <property type="entry name" value="RHODANESE_3"/>
    <property type="match status" value="1"/>
</dbReference>
<comment type="caution">
    <text evidence="2">The sequence shown here is derived from an EMBL/GenBank/DDBJ whole genome shotgun (WGS) entry which is preliminary data.</text>
</comment>
<dbReference type="STRING" id="1000565.METUNv1_03466"/>
<evidence type="ECO:0000313" key="2">
    <source>
        <dbReference type="EMBL" id="EGK70559.1"/>
    </source>
</evidence>
<dbReference type="Pfam" id="PF00581">
    <property type="entry name" value="Rhodanese"/>
    <property type="match status" value="1"/>
</dbReference>
<dbReference type="Proteomes" id="UP000005019">
    <property type="component" value="Unassembled WGS sequence"/>
</dbReference>
<proteinExistence type="predicted"/>
<dbReference type="SUPFAM" id="SSF52821">
    <property type="entry name" value="Rhodanese/Cell cycle control phosphatase"/>
    <property type="match status" value="1"/>
</dbReference>
<dbReference type="Gene3D" id="3.40.250.10">
    <property type="entry name" value="Rhodanese-like domain"/>
    <property type="match status" value="1"/>
</dbReference>
<evidence type="ECO:0000259" key="1">
    <source>
        <dbReference type="PROSITE" id="PS50206"/>
    </source>
</evidence>
<organism evidence="2 3">
    <name type="scientific">Methyloversatilis universalis (strain ATCC BAA-1314 / DSM 25237 / JCM 13912 / CCUG 52030 / FAM5)</name>
    <dbReference type="NCBI Taxonomy" id="1000565"/>
    <lineage>
        <taxon>Bacteria</taxon>
        <taxon>Pseudomonadati</taxon>
        <taxon>Pseudomonadota</taxon>
        <taxon>Betaproteobacteria</taxon>
        <taxon>Nitrosomonadales</taxon>
        <taxon>Sterolibacteriaceae</taxon>
        <taxon>Methyloversatilis</taxon>
    </lineage>
</organism>
<dbReference type="OrthoDB" id="9811849at2"/>
<keyword evidence="3" id="KW-1185">Reference proteome</keyword>
<protein>
    <submittedName>
        <fullName evidence="2">Rhodanese-related sulfurtransferase</fullName>
    </submittedName>
</protein>
<gene>
    <name evidence="2" type="ORF">METUNv1_03466</name>
</gene>
<sequence>MQQLSVTDLAAWLADGSREQPQVLDVREEQEWAICRIEGSQLMPMNTVPSRLQDLDPERPLVCVCHHGGRSMQVAIFLERNGFPDIYNLSGGVDAWALEVDPKMARY</sequence>
<dbReference type="InterPro" id="IPR001763">
    <property type="entry name" value="Rhodanese-like_dom"/>
</dbReference>